<reference evidence="2" key="1">
    <citation type="submission" date="2017-12" db="EMBL/GenBank/DDBJ databases">
        <title>Gene loss provides genomic basis for host adaptation in cereal stripe rust fungi.</title>
        <authorList>
            <person name="Xia C."/>
        </authorList>
    </citation>
    <scope>NUCLEOTIDE SEQUENCE [LARGE SCALE GENOMIC DNA]</scope>
    <source>
        <strain evidence="2">93-210</strain>
    </source>
</reference>
<organism evidence="2 3">
    <name type="scientific">Puccinia striiformis</name>
    <dbReference type="NCBI Taxonomy" id="27350"/>
    <lineage>
        <taxon>Eukaryota</taxon>
        <taxon>Fungi</taxon>
        <taxon>Dikarya</taxon>
        <taxon>Basidiomycota</taxon>
        <taxon>Pucciniomycotina</taxon>
        <taxon>Pucciniomycetes</taxon>
        <taxon>Pucciniales</taxon>
        <taxon>Pucciniaceae</taxon>
        <taxon>Puccinia</taxon>
    </lineage>
</organism>
<feature type="chain" id="PRO_5015447328" description="Hydrophobin" evidence="1">
    <location>
        <begin position="25"/>
        <end position="89"/>
    </location>
</feature>
<dbReference type="EMBL" id="PKSL01000019">
    <property type="protein sequence ID" value="POW14253.1"/>
    <property type="molecule type" value="Genomic_DNA"/>
</dbReference>
<evidence type="ECO:0000313" key="2">
    <source>
        <dbReference type="EMBL" id="POW14253.1"/>
    </source>
</evidence>
<dbReference type="AlphaFoldDB" id="A0A2S4VXK9"/>
<sequence>MISRNSFPVLAAILVIATISSVAGQTFSCGQGYHPCANGGPACCPNKPQLLRKLRDAQQFDIGSSHIALRTNILHQQSMDPFGLNRSIT</sequence>
<gene>
    <name evidence="2" type="ORF">PSTT_03104</name>
</gene>
<dbReference type="Proteomes" id="UP000239156">
    <property type="component" value="Unassembled WGS sequence"/>
</dbReference>
<comment type="caution">
    <text evidence="2">The sequence shown here is derived from an EMBL/GenBank/DDBJ whole genome shotgun (WGS) entry which is preliminary data.</text>
</comment>
<evidence type="ECO:0000256" key="1">
    <source>
        <dbReference type="SAM" id="SignalP"/>
    </source>
</evidence>
<evidence type="ECO:0000313" key="3">
    <source>
        <dbReference type="Proteomes" id="UP000239156"/>
    </source>
</evidence>
<proteinExistence type="predicted"/>
<keyword evidence="1" id="KW-0732">Signal</keyword>
<keyword evidence="3" id="KW-1185">Reference proteome</keyword>
<evidence type="ECO:0008006" key="4">
    <source>
        <dbReference type="Google" id="ProtNLM"/>
    </source>
</evidence>
<protein>
    <recommendedName>
        <fullName evidence="4">Hydrophobin</fullName>
    </recommendedName>
</protein>
<accession>A0A2S4VXK9</accession>
<feature type="signal peptide" evidence="1">
    <location>
        <begin position="1"/>
        <end position="24"/>
    </location>
</feature>
<name>A0A2S4VXK9_9BASI</name>
<dbReference type="VEuPathDB" id="FungiDB:PSTT_03104"/>